<gene>
    <name evidence="2" type="ORF">AArcMg_3170</name>
</gene>
<accession>A0A346PUG0</accession>
<dbReference type="GeneID" id="37643662"/>
<feature type="domain" description="UspA" evidence="1">
    <location>
        <begin position="116"/>
        <end position="236"/>
    </location>
</feature>
<protein>
    <submittedName>
        <fullName evidence="2">Universal stress protein</fullName>
    </submittedName>
</protein>
<dbReference type="InterPro" id="IPR006016">
    <property type="entry name" value="UspA"/>
</dbReference>
<keyword evidence="3" id="KW-1185">Reference proteome</keyword>
<dbReference type="RefSeq" id="WP_117369641.1">
    <property type="nucleotide sequence ID" value="NZ_CP027033.1"/>
</dbReference>
<dbReference type="SUPFAM" id="SSF52402">
    <property type="entry name" value="Adenine nucleotide alpha hydrolases-like"/>
    <property type="match status" value="1"/>
</dbReference>
<dbReference type="Gene3D" id="3.40.50.12370">
    <property type="match status" value="1"/>
</dbReference>
<proteinExistence type="predicted"/>
<dbReference type="Proteomes" id="UP000258613">
    <property type="component" value="Chromosome"/>
</dbReference>
<evidence type="ECO:0000313" key="2">
    <source>
        <dbReference type="EMBL" id="AXR83155.1"/>
    </source>
</evidence>
<name>A0A346PUG0_9EURY</name>
<dbReference type="EMBL" id="CP027033">
    <property type="protein sequence ID" value="AXR83155.1"/>
    <property type="molecule type" value="Genomic_DNA"/>
</dbReference>
<evidence type="ECO:0000313" key="3">
    <source>
        <dbReference type="Proteomes" id="UP000258613"/>
    </source>
</evidence>
<evidence type="ECO:0000259" key="1">
    <source>
        <dbReference type="Pfam" id="PF00582"/>
    </source>
</evidence>
<dbReference type="KEGG" id="nag:AArcMg_3170"/>
<dbReference type="AlphaFoldDB" id="A0A346PUG0"/>
<dbReference type="OrthoDB" id="157328at2157"/>
<reference evidence="3" key="1">
    <citation type="submission" date="2018-02" db="EMBL/GenBank/DDBJ databases">
        <title>Phenotypic and genomic properties of facultatively anaerobic sulfur-reducing natronoarchaea from hypersaline soda lakes.</title>
        <authorList>
            <person name="Sorokin D.Y."/>
            <person name="Kublanov I.V."/>
            <person name="Roman P."/>
            <person name="Sinninghe Damste J.S."/>
            <person name="Golyshin P.N."/>
            <person name="Rojo D."/>
            <person name="Ciordia S."/>
            <person name="Mena M.D.C."/>
            <person name="Ferrer M."/>
            <person name="Messina E."/>
            <person name="Smedile F."/>
            <person name="La Spada G."/>
            <person name="La Cono V."/>
            <person name="Yakimov M.M."/>
        </authorList>
    </citation>
    <scope>NUCLEOTIDE SEQUENCE [LARGE SCALE GENOMIC DNA]</scope>
    <source>
        <strain evidence="3">AArc-Mg</strain>
    </source>
</reference>
<dbReference type="Pfam" id="PF00582">
    <property type="entry name" value="Usp"/>
    <property type="match status" value="1"/>
</dbReference>
<sequence>MAGPRDHRVLLPIDVLGGEAVPETVVEAFASVPIVLLGYRELPDQVGTDQARDQYGERARTDLETLHNVFEAAGCLDVTTRLVFTHDRLKTFERVAVEERCDAVLVLNPAPVLESVLVALRGDVALEYIATLVGTLLEGTDLDVTFFHVVDENNREHGRTLLETAVDELAATGVDRDRIDTALVADGSPTRRILEAAADHDLLVVGESRPSIRRFILRDRAKTLAKGTVDPVLVIRGEYLEQDGTAAEGGHDAVEEEP</sequence>
<organism evidence="2 3">
    <name type="scientific">Natrarchaeobaculum sulfurireducens</name>
    <dbReference type="NCBI Taxonomy" id="2044521"/>
    <lineage>
        <taxon>Archaea</taxon>
        <taxon>Methanobacteriati</taxon>
        <taxon>Methanobacteriota</taxon>
        <taxon>Stenosarchaea group</taxon>
        <taxon>Halobacteria</taxon>
        <taxon>Halobacteriales</taxon>
        <taxon>Natrialbaceae</taxon>
        <taxon>Natrarchaeobaculum</taxon>
    </lineage>
</organism>